<sequence length="554" mass="59116">MKKVINHINGLTIIFLFAILALSCEKDKEETFAPERIFTPGRIGATSNETNAKLEWSPSLYVSDSVTYVVEVGKDSLLTGTIDYTTETKALSLTITDRNIQIKTKYFARVKAKGQGGSADSKWEYSNSFGIKGEQIFLNISDADLKDKTVLLKWRTMPGLTKIVLTPATGAPFEVPLDAADVTAMQKLITGLTPKMAYLAEIFQGTLSKGIIGFITKEPSIYAVVLSPGQDLVTAVANAANGDVIGLQPGTYNCVDNLAAYVNLVIAQKSVTIQSVSNNPADTKVNFKEVTLKGNGAGVTLKGIEFDGTLGAAAYFLNLAGMATDAEAATFTNLIVDNCIVKNLANCFLRGDRGANGSDHKIDLIKVSNTIASNSATASTYVFFTINKLQFSKLELVKTTFHSMGRAFISCNTTLSSPKPTILIDQCTINNFGSGGTSRNYTIFDANANPVDLTIQNCIIANTPIKDQTIGPAAIRATATTATMLFSNNNTFNLTNGAATPLALTFPAAMTMQNNKMIALGWDGATTNFTLPAGSELRTSSTTGGPVGDPRWAQ</sequence>
<gene>
    <name evidence="2" type="ORF">D3H65_17500</name>
</gene>
<dbReference type="SUPFAM" id="SSF49265">
    <property type="entry name" value="Fibronectin type III"/>
    <property type="match status" value="1"/>
</dbReference>
<dbReference type="SUPFAM" id="SSF51126">
    <property type="entry name" value="Pectin lyase-like"/>
    <property type="match status" value="1"/>
</dbReference>
<feature type="region of interest" description="Disordered" evidence="1">
    <location>
        <begin position="531"/>
        <end position="554"/>
    </location>
</feature>
<evidence type="ECO:0000313" key="3">
    <source>
        <dbReference type="Proteomes" id="UP000263900"/>
    </source>
</evidence>
<dbReference type="InterPro" id="IPR013783">
    <property type="entry name" value="Ig-like_fold"/>
</dbReference>
<dbReference type="KEGG" id="pseg:D3H65_17500"/>
<evidence type="ECO:0000313" key="2">
    <source>
        <dbReference type="EMBL" id="AXY75661.1"/>
    </source>
</evidence>
<reference evidence="2 3" key="1">
    <citation type="submission" date="2018-09" db="EMBL/GenBank/DDBJ databases">
        <title>Genome sequencing of strain 6GH32-13.</title>
        <authorList>
            <person name="Weon H.-Y."/>
            <person name="Heo J."/>
            <person name="Kwon S.-W."/>
        </authorList>
    </citation>
    <scope>NUCLEOTIDE SEQUENCE [LARGE SCALE GENOMIC DNA]</scope>
    <source>
        <strain evidence="2 3">5GH32-13</strain>
    </source>
</reference>
<organism evidence="2 3">
    <name type="scientific">Paraflavitalea soli</name>
    <dbReference type="NCBI Taxonomy" id="2315862"/>
    <lineage>
        <taxon>Bacteria</taxon>
        <taxon>Pseudomonadati</taxon>
        <taxon>Bacteroidota</taxon>
        <taxon>Chitinophagia</taxon>
        <taxon>Chitinophagales</taxon>
        <taxon>Chitinophagaceae</taxon>
        <taxon>Paraflavitalea</taxon>
    </lineage>
</organism>
<dbReference type="InterPro" id="IPR011050">
    <property type="entry name" value="Pectin_lyase_fold/virulence"/>
</dbReference>
<dbReference type="InterPro" id="IPR036116">
    <property type="entry name" value="FN3_sf"/>
</dbReference>
<dbReference type="PROSITE" id="PS51257">
    <property type="entry name" value="PROKAR_LIPOPROTEIN"/>
    <property type="match status" value="1"/>
</dbReference>
<dbReference type="EMBL" id="CP032157">
    <property type="protein sequence ID" value="AXY75661.1"/>
    <property type="molecule type" value="Genomic_DNA"/>
</dbReference>
<dbReference type="RefSeq" id="WP_119051542.1">
    <property type="nucleotide sequence ID" value="NZ_CP032157.1"/>
</dbReference>
<dbReference type="InterPro" id="IPR012334">
    <property type="entry name" value="Pectin_lyas_fold"/>
</dbReference>
<proteinExistence type="predicted"/>
<protein>
    <submittedName>
        <fullName evidence="2">DUF4957 domain-containing protein</fullName>
    </submittedName>
</protein>
<keyword evidence="3" id="KW-1185">Reference proteome</keyword>
<accession>A0A3B7MZD7</accession>
<name>A0A3B7MZD7_9BACT</name>
<dbReference type="Gene3D" id="2.160.20.10">
    <property type="entry name" value="Single-stranded right-handed beta-helix, Pectin lyase-like"/>
    <property type="match status" value="1"/>
</dbReference>
<dbReference type="OrthoDB" id="691503at2"/>
<dbReference type="Gene3D" id="2.60.40.10">
    <property type="entry name" value="Immunoglobulins"/>
    <property type="match status" value="1"/>
</dbReference>
<dbReference type="Proteomes" id="UP000263900">
    <property type="component" value="Chromosome"/>
</dbReference>
<evidence type="ECO:0000256" key="1">
    <source>
        <dbReference type="SAM" id="MobiDB-lite"/>
    </source>
</evidence>
<dbReference type="AlphaFoldDB" id="A0A3B7MZD7"/>